<dbReference type="InterPro" id="IPR027417">
    <property type="entry name" value="P-loop_NTPase"/>
</dbReference>
<dbReference type="Gene3D" id="3.40.50.300">
    <property type="entry name" value="P-loop containing nucleotide triphosphate hydrolases"/>
    <property type="match status" value="1"/>
</dbReference>
<dbReference type="RefSeq" id="WP_197115478.1">
    <property type="nucleotide sequence ID" value="NZ_JACBXQ010000003.1"/>
</dbReference>
<dbReference type="InterPro" id="IPR003593">
    <property type="entry name" value="AAA+_ATPase"/>
</dbReference>
<evidence type="ECO:0000256" key="2">
    <source>
        <dbReference type="ARBA" id="ARBA00022741"/>
    </source>
</evidence>
<organism evidence="5 6">
    <name type="scientific">Facklamia lactis</name>
    <dbReference type="NCBI Taxonomy" id="2749967"/>
    <lineage>
        <taxon>Bacteria</taxon>
        <taxon>Bacillati</taxon>
        <taxon>Bacillota</taxon>
        <taxon>Bacilli</taxon>
        <taxon>Lactobacillales</taxon>
        <taxon>Aerococcaceae</taxon>
        <taxon>Facklamia</taxon>
    </lineage>
</organism>
<accession>A0ABS0LRH2</accession>
<dbReference type="GO" id="GO:0005524">
    <property type="term" value="F:ATP binding"/>
    <property type="evidence" value="ECO:0007669"/>
    <property type="project" value="UniProtKB-KW"/>
</dbReference>
<sequence>MIVKINNLVKRYQELLALDHFNMTVSQGEIFGLLGPNGSGKTTAINCMLALLQYDSGEVHIFGERMHPNNYSVKSRIGLVMQNIGVYYQLTVQENVDYFCGLYINNNKIRQECVDEAIQFVGLDEFRKFKPTKLSGGLLRRLNLACGIAHRPDLIILDEPTVAVDPQSRNHILAGIKQLASEGRTILYTTHYMEEVEYLCDRLTILDRGKEIITGTSDEIKNMSKSGEIITLEVFELNNEVQNQITNLNEVSDFNYEFGKATITFEKGKSHLIRLMNILEENQVPVINMSVKQPSLNDVFLEITGKELRDHA</sequence>
<keyword evidence="3 5" id="KW-0067">ATP-binding</keyword>
<name>A0ABS0LRH2_9LACT</name>
<evidence type="ECO:0000313" key="6">
    <source>
        <dbReference type="Proteomes" id="UP000721415"/>
    </source>
</evidence>
<dbReference type="InterPro" id="IPR025302">
    <property type="entry name" value="DrrA1/2-like_C"/>
</dbReference>
<dbReference type="CDD" id="cd03230">
    <property type="entry name" value="ABC_DR_subfamily_A"/>
    <property type="match status" value="1"/>
</dbReference>
<proteinExistence type="predicted"/>
<dbReference type="Proteomes" id="UP000721415">
    <property type="component" value="Unassembled WGS sequence"/>
</dbReference>
<dbReference type="SUPFAM" id="SSF52540">
    <property type="entry name" value="P-loop containing nucleoside triphosphate hydrolases"/>
    <property type="match status" value="1"/>
</dbReference>
<dbReference type="EMBL" id="JACBXQ010000003">
    <property type="protein sequence ID" value="MBG9986567.1"/>
    <property type="molecule type" value="Genomic_DNA"/>
</dbReference>
<gene>
    <name evidence="5" type="ORF">HZY91_06610</name>
</gene>
<dbReference type="SMART" id="SM00382">
    <property type="entry name" value="AAA"/>
    <property type="match status" value="1"/>
</dbReference>
<comment type="caution">
    <text evidence="5">The sequence shown here is derived from an EMBL/GenBank/DDBJ whole genome shotgun (WGS) entry which is preliminary data.</text>
</comment>
<keyword evidence="6" id="KW-1185">Reference proteome</keyword>
<evidence type="ECO:0000256" key="1">
    <source>
        <dbReference type="ARBA" id="ARBA00022448"/>
    </source>
</evidence>
<keyword evidence="1" id="KW-0813">Transport</keyword>
<feature type="domain" description="ABC transporter" evidence="4">
    <location>
        <begin position="3"/>
        <end position="233"/>
    </location>
</feature>
<dbReference type="PANTHER" id="PTHR43582">
    <property type="entry name" value="LINEARMYCIN RESISTANCE ATP-BINDING PROTEIN LNRL"/>
    <property type="match status" value="1"/>
</dbReference>
<evidence type="ECO:0000259" key="4">
    <source>
        <dbReference type="PROSITE" id="PS50893"/>
    </source>
</evidence>
<protein>
    <submittedName>
        <fullName evidence="5">ABC transporter ATP-binding protein</fullName>
    </submittedName>
</protein>
<keyword evidence="2" id="KW-0547">Nucleotide-binding</keyword>
<dbReference type="PROSITE" id="PS50893">
    <property type="entry name" value="ABC_TRANSPORTER_2"/>
    <property type="match status" value="1"/>
</dbReference>
<evidence type="ECO:0000256" key="3">
    <source>
        <dbReference type="ARBA" id="ARBA00022840"/>
    </source>
</evidence>
<dbReference type="Pfam" id="PF00005">
    <property type="entry name" value="ABC_tran"/>
    <property type="match status" value="1"/>
</dbReference>
<evidence type="ECO:0000313" key="5">
    <source>
        <dbReference type="EMBL" id="MBG9986567.1"/>
    </source>
</evidence>
<dbReference type="Pfam" id="PF13732">
    <property type="entry name" value="DrrA1-3_C"/>
    <property type="match status" value="1"/>
</dbReference>
<dbReference type="PANTHER" id="PTHR43582:SF2">
    <property type="entry name" value="LINEARMYCIN RESISTANCE ATP-BINDING PROTEIN LNRL"/>
    <property type="match status" value="1"/>
</dbReference>
<reference evidence="5 6" key="1">
    <citation type="submission" date="2020-07" db="EMBL/GenBank/DDBJ databases">
        <title>Facklamia lactis sp. nov., isolated from raw milk.</title>
        <authorList>
            <person name="Doll E.V."/>
            <person name="Huptas C."/>
            <person name="Staib L."/>
            <person name="Wenning M."/>
            <person name="Scherer S."/>
        </authorList>
    </citation>
    <scope>NUCLEOTIDE SEQUENCE [LARGE SCALE GENOMIC DNA]</scope>
    <source>
        <strain evidence="5 6">DSM 111018</strain>
    </source>
</reference>
<dbReference type="InterPro" id="IPR003439">
    <property type="entry name" value="ABC_transporter-like_ATP-bd"/>
</dbReference>